<dbReference type="Gene3D" id="1.10.260.40">
    <property type="entry name" value="lambda repressor-like DNA-binding domains"/>
    <property type="match status" value="1"/>
</dbReference>
<evidence type="ECO:0000259" key="2">
    <source>
        <dbReference type="PROSITE" id="PS50943"/>
    </source>
</evidence>
<protein>
    <submittedName>
        <fullName evidence="3">Transcriptional regulator</fullName>
    </submittedName>
</protein>
<accession>A0ABX5CKC3</accession>
<organism evidence="3 4">
    <name type="scientific">Alteromonas gracilis</name>
    <dbReference type="NCBI Taxonomy" id="1479524"/>
    <lineage>
        <taxon>Bacteria</taxon>
        <taxon>Pseudomonadati</taxon>
        <taxon>Pseudomonadota</taxon>
        <taxon>Gammaproteobacteria</taxon>
        <taxon>Alteromonadales</taxon>
        <taxon>Alteromonadaceae</taxon>
        <taxon>Alteromonas/Salinimonas group</taxon>
        <taxon>Alteromonas</taxon>
    </lineage>
</organism>
<dbReference type="PROSITE" id="PS50943">
    <property type="entry name" value="HTH_CROC1"/>
    <property type="match status" value="1"/>
</dbReference>
<dbReference type="Pfam" id="PF01381">
    <property type="entry name" value="HTH_3"/>
    <property type="match status" value="1"/>
</dbReference>
<evidence type="ECO:0000256" key="1">
    <source>
        <dbReference type="ARBA" id="ARBA00023125"/>
    </source>
</evidence>
<dbReference type="PANTHER" id="PTHR46558:SF4">
    <property type="entry name" value="DNA-BIDING PHAGE PROTEIN"/>
    <property type="match status" value="1"/>
</dbReference>
<gene>
    <name evidence="3" type="ORF">C6Y39_15920</name>
</gene>
<dbReference type="InterPro" id="IPR001387">
    <property type="entry name" value="Cro/C1-type_HTH"/>
</dbReference>
<evidence type="ECO:0000313" key="3">
    <source>
        <dbReference type="EMBL" id="PRO67907.1"/>
    </source>
</evidence>
<dbReference type="CDD" id="cd00093">
    <property type="entry name" value="HTH_XRE"/>
    <property type="match status" value="1"/>
</dbReference>
<name>A0ABX5CKC3_9ALTE</name>
<dbReference type="RefSeq" id="WP_105932230.1">
    <property type="nucleotide sequence ID" value="NZ_PVNO01000029.1"/>
</dbReference>
<dbReference type="PANTHER" id="PTHR46558">
    <property type="entry name" value="TRACRIPTIONAL REGULATORY PROTEIN-RELATED-RELATED"/>
    <property type="match status" value="1"/>
</dbReference>
<dbReference type="SMART" id="SM00530">
    <property type="entry name" value="HTH_XRE"/>
    <property type="match status" value="1"/>
</dbReference>
<dbReference type="Proteomes" id="UP000239539">
    <property type="component" value="Unassembled WGS sequence"/>
</dbReference>
<reference evidence="4" key="1">
    <citation type="journal article" date="2020" name="Int. J. Syst. Evol. Microbiol.">
        <title>Alteromonas alba sp. nov., a marine bacterium isolated from the seawater of the West Pacific Ocean.</title>
        <authorList>
            <person name="Sun C."/>
            <person name="Wu Y.-H."/>
            <person name="Xamxidin M."/>
            <person name="Cheng H."/>
            <person name="Xu X.-W."/>
        </authorList>
    </citation>
    <scope>NUCLEOTIDE SEQUENCE [LARGE SCALE GENOMIC DNA]</scope>
    <source>
        <strain evidence="4">9a2</strain>
    </source>
</reference>
<dbReference type="EMBL" id="PVNO01000029">
    <property type="protein sequence ID" value="PRO67907.1"/>
    <property type="molecule type" value="Genomic_DNA"/>
</dbReference>
<keyword evidence="1" id="KW-0238">DNA-binding</keyword>
<dbReference type="SUPFAM" id="SSF47413">
    <property type="entry name" value="lambda repressor-like DNA-binding domains"/>
    <property type="match status" value="1"/>
</dbReference>
<feature type="domain" description="HTH cro/C1-type" evidence="2">
    <location>
        <begin position="33"/>
        <end position="87"/>
    </location>
</feature>
<dbReference type="InterPro" id="IPR010982">
    <property type="entry name" value="Lambda_DNA-bd_dom_sf"/>
</dbReference>
<sequence>MTLQNLKQEAFKNPEVKKEYERLESEFSLIEHLLTMRKEAGLTQEELAEKLRTHKSNISRLEKGNSNPSWTTLRKYADACGFELSLIHYKKEQHTIR</sequence>
<keyword evidence="4" id="KW-1185">Reference proteome</keyword>
<comment type="caution">
    <text evidence="3">The sequence shown here is derived from an EMBL/GenBank/DDBJ whole genome shotgun (WGS) entry which is preliminary data.</text>
</comment>
<proteinExistence type="predicted"/>
<evidence type="ECO:0000313" key="4">
    <source>
        <dbReference type="Proteomes" id="UP000239539"/>
    </source>
</evidence>